<sequence length="427" mass="46472">MALRCIVCLALHSSPCTALEGGLPASRRDTMPAPPSRRAALPKGYARMLTPFDDYPVHQTAQPVAHVGGGHPDHYDRFWFNGYDEHMFFAVALGLYPNRGIIDAAFSVVRDGVQRSVFASGRVPLDRTRTSVGPIAVDIVEPMRVSRIRVDAPEHGLVADLTATARTAAYEEPRATRNDGTYPLMDVTRATQMVSWSGQLTVGGQSIQLGAAGTGDGEVGVVGTKDRSWGVRGLGDPIPGAPRRMKPQTFFLWAPLNFPDQCLHYTVMEDENGRPWTETAAVLPVLGDGSPVFGTEADLGIRRLRGVRHDVRWVAGLRRSEGATLVLGPGEAVELEPLRTFRMKGVGYLHPVWGHGRWHGELVVGAEMHKESELDTLAPDCIHVQQVMRARWGDRAGLGVLEQLVIGPHAPSGFRKLFDGAPARPEA</sequence>
<feature type="signal peptide" evidence="1">
    <location>
        <begin position="1"/>
        <end position="18"/>
    </location>
</feature>
<dbReference type="SUPFAM" id="SSF159245">
    <property type="entry name" value="AttH-like"/>
    <property type="match status" value="1"/>
</dbReference>
<keyword evidence="3" id="KW-1185">Reference proteome</keyword>
<gene>
    <name evidence="2" type="ORF">Ga0074812_104186</name>
</gene>
<dbReference type="AlphaFoldDB" id="A0A0S4QHZ1"/>
<feature type="chain" id="PRO_5006626320" evidence="1">
    <location>
        <begin position="19"/>
        <end position="427"/>
    </location>
</feature>
<keyword evidence="1" id="KW-0732">Signal</keyword>
<protein>
    <submittedName>
        <fullName evidence="2">Uncharacterized protein</fullName>
    </submittedName>
</protein>
<dbReference type="Proteomes" id="UP000198802">
    <property type="component" value="Unassembled WGS sequence"/>
</dbReference>
<evidence type="ECO:0000313" key="2">
    <source>
        <dbReference type="EMBL" id="CUU55105.1"/>
    </source>
</evidence>
<proteinExistence type="predicted"/>
<dbReference type="EMBL" id="FAOZ01000004">
    <property type="protein sequence ID" value="CUU55105.1"/>
    <property type="molecule type" value="Genomic_DNA"/>
</dbReference>
<accession>A0A0S4QHZ1</accession>
<name>A0A0S4QHZ1_9ACTN</name>
<organism evidence="2 3">
    <name type="scientific">Parafrankia irregularis</name>
    <dbReference type="NCBI Taxonomy" id="795642"/>
    <lineage>
        <taxon>Bacteria</taxon>
        <taxon>Bacillati</taxon>
        <taxon>Actinomycetota</taxon>
        <taxon>Actinomycetes</taxon>
        <taxon>Frankiales</taxon>
        <taxon>Frankiaceae</taxon>
        <taxon>Parafrankia</taxon>
    </lineage>
</organism>
<reference evidence="3" key="1">
    <citation type="submission" date="2015-11" db="EMBL/GenBank/DDBJ databases">
        <authorList>
            <person name="Varghese N."/>
        </authorList>
    </citation>
    <scope>NUCLEOTIDE SEQUENCE [LARGE SCALE GENOMIC DNA]</scope>
    <source>
        <strain evidence="3">DSM 45899</strain>
    </source>
</reference>
<evidence type="ECO:0000313" key="3">
    <source>
        <dbReference type="Proteomes" id="UP000198802"/>
    </source>
</evidence>
<evidence type="ECO:0000256" key="1">
    <source>
        <dbReference type="SAM" id="SignalP"/>
    </source>
</evidence>